<feature type="non-terminal residue" evidence="1">
    <location>
        <position position="137"/>
    </location>
</feature>
<dbReference type="Pfam" id="PF08613">
    <property type="entry name" value="Cyclin"/>
    <property type="match status" value="1"/>
</dbReference>
<dbReference type="Gene3D" id="1.10.472.10">
    <property type="entry name" value="Cyclin-like"/>
    <property type="match status" value="1"/>
</dbReference>
<feature type="non-terminal residue" evidence="1">
    <location>
        <position position="1"/>
    </location>
</feature>
<dbReference type="InterPro" id="IPR013922">
    <property type="entry name" value="Cyclin_PHO80-like"/>
</dbReference>
<gene>
    <name evidence="1" type="ORF">K493DRAFT_200726</name>
</gene>
<keyword evidence="2" id="KW-1185">Reference proteome</keyword>
<name>A0A1Y1YGV5_9FUNG</name>
<dbReference type="OrthoDB" id="244495at2759"/>
<dbReference type="InParanoid" id="A0A1Y1YGV5"/>
<dbReference type="STRING" id="1314790.A0A1Y1YGV5"/>
<dbReference type="GO" id="GO:0000307">
    <property type="term" value="C:cyclin-dependent protein kinase holoenzyme complex"/>
    <property type="evidence" value="ECO:0007669"/>
    <property type="project" value="TreeGrafter"/>
</dbReference>
<evidence type="ECO:0000313" key="2">
    <source>
        <dbReference type="Proteomes" id="UP000193498"/>
    </source>
</evidence>
<dbReference type="Proteomes" id="UP000193498">
    <property type="component" value="Unassembled WGS sequence"/>
</dbReference>
<dbReference type="SUPFAM" id="SSF47954">
    <property type="entry name" value="Cyclin-like"/>
    <property type="match status" value="1"/>
</dbReference>
<dbReference type="AlphaFoldDB" id="A0A1Y1YGV5"/>
<dbReference type="PANTHER" id="PTHR15615">
    <property type="match status" value="1"/>
</dbReference>
<dbReference type="GO" id="GO:0019901">
    <property type="term" value="F:protein kinase binding"/>
    <property type="evidence" value="ECO:0007669"/>
    <property type="project" value="InterPro"/>
</dbReference>
<dbReference type="PANTHER" id="PTHR15615:SF27">
    <property type="entry name" value="PHO85 CYCLIN CLG1"/>
    <property type="match status" value="1"/>
</dbReference>
<comment type="caution">
    <text evidence="1">The sequence shown here is derived from an EMBL/GenBank/DDBJ whole genome shotgun (WGS) entry which is preliminary data.</text>
</comment>
<dbReference type="GO" id="GO:0005634">
    <property type="term" value="C:nucleus"/>
    <property type="evidence" value="ECO:0007669"/>
    <property type="project" value="TreeGrafter"/>
</dbReference>
<organism evidence="1 2">
    <name type="scientific">Basidiobolus meristosporus CBS 931.73</name>
    <dbReference type="NCBI Taxonomy" id="1314790"/>
    <lineage>
        <taxon>Eukaryota</taxon>
        <taxon>Fungi</taxon>
        <taxon>Fungi incertae sedis</taxon>
        <taxon>Zoopagomycota</taxon>
        <taxon>Entomophthoromycotina</taxon>
        <taxon>Basidiobolomycetes</taxon>
        <taxon>Basidiobolales</taxon>
        <taxon>Basidiobolaceae</taxon>
        <taxon>Basidiobolus</taxon>
    </lineage>
</organism>
<protein>
    <recommendedName>
        <fullName evidence="3">Cyclin N-terminal domain-containing protein</fullName>
    </recommendedName>
</protein>
<proteinExistence type="predicted"/>
<evidence type="ECO:0000313" key="1">
    <source>
        <dbReference type="EMBL" id="ORX97209.1"/>
    </source>
</evidence>
<dbReference type="EMBL" id="MCFE01000137">
    <property type="protein sequence ID" value="ORX97209.1"/>
    <property type="molecule type" value="Genomic_DNA"/>
</dbReference>
<evidence type="ECO:0008006" key="3">
    <source>
        <dbReference type="Google" id="ProtNLM"/>
    </source>
</evidence>
<sequence>DISHLAYFCADMVCSIWHFNSGLLEIPADRAFQAFCRQVLSSTQVPLPVVLLALIYIQRFKGSSPATKGADSSEGRLFAVSLMLANKYLDDNAFTNRTWSEVTGIPLQEINIMEKEFLTVLSFNLNVTNRELKGWSK</sequence>
<dbReference type="InterPro" id="IPR036915">
    <property type="entry name" value="Cyclin-like_sf"/>
</dbReference>
<dbReference type="GO" id="GO:0016538">
    <property type="term" value="F:cyclin-dependent protein serine/threonine kinase regulator activity"/>
    <property type="evidence" value="ECO:0007669"/>
    <property type="project" value="TreeGrafter"/>
</dbReference>
<dbReference type="CDD" id="cd20557">
    <property type="entry name" value="CYCLIN_ScPCL1-like"/>
    <property type="match status" value="1"/>
</dbReference>
<accession>A0A1Y1YGV5</accession>
<reference evidence="1 2" key="1">
    <citation type="submission" date="2016-07" db="EMBL/GenBank/DDBJ databases">
        <title>Pervasive Adenine N6-methylation of Active Genes in Fungi.</title>
        <authorList>
            <consortium name="DOE Joint Genome Institute"/>
            <person name="Mondo S.J."/>
            <person name="Dannebaum R.O."/>
            <person name="Kuo R.C."/>
            <person name="Labutti K."/>
            <person name="Haridas S."/>
            <person name="Kuo A."/>
            <person name="Salamov A."/>
            <person name="Ahrendt S.R."/>
            <person name="Lipzen A."/>
            <person name="Sullivan W."/>
            <person name="Andreopoulos W.B."/>
            <person name="Clum A."/>
            <person name="Lindquist E."/>
            <person name="Daum C."/>
            <person name="Ramamoorthy G.K."/>
            <person name="Gryganskyi A."/>
            <person name="Culley D."/>
            <person name="Magnuson J.K."/>
            <person name="James T.Y."/>
            <person name="O'Malley M.A."/>
            <person name="Stajich J.E."/>
            <person name="Spatafora J.W."/>
            <person name="Visel A."/>
            <person name="Grigoriev I.V."/>
        </authorList>
    </citation>
    <scope>NUCLEOTIDE SEQUENCE [LARGE SCALE GENOMIC DNA]</scope>
    <source>
        <strain evidence="1 2">CBS 931.73</strain>
    </source>
</reference>